<evidence type="ECO:0000313" key="2">
    <source>
        <dbReference type="Proteomes" id="UP000054770"/>
    </source>
</evidence>
<organism evidence="1 2">
    <name type="scientific">Caballeronia choica</name>
    <dbReference type="NCBI Taxonomy" id="326476"/>
    <lineage>
        <taxon>Bacteria</taxon>
        <taxon>Pseudomonadati</taxon>
        <taxon>Pseudomonadota</taxon>
        <taxon>Betaproteobacteria</taxon>
        <taxon>Burkholderiales</taxon>
        <taxon>Burkholderiaceae</taxon>
        <taxon>Caballeronia</taxon>
    </lineage>
</organism>
<protein>
    <submittedName>
        <fullName evidence="1">Uncharacterized protein</fullName>
    </submittedName>
</protein>
<reference evidence="1" key="1">
    <citation type="submission" date="2016-01" db="EMBL/GenBank/DDBJ databases">
        <authorList>
            <person name="Peeters C."/>
        </authorList>
    </citation>
    <scope>NUCLEOTIDE SEQUENCE [LARGE SCALE GENOMIC DNA]</scope>
    <source>
        <strain evidence="1">LMG 22940</strain>
    </source>
</reference>
<evidence type="ECO:0000313" key="1">
    <source>
        <dbReference type="EMBL" id="SAL87089.1"/>
    </source>
</evidence>
<dbReference type="EMBL" id="FCON02000264">
    <property type="protein sequence ID" value="SAL87089.1"/>
    <property type="molecule type" value="Genomic_DNA"/>
</dbReference>
<dbReference type="Proteomes" id="UP000054770">
    <property type="component" value="Unassembled WGS sequence"/>
</dbReference>
<name>A0A158L243_9BURK</name>
<comment type="caution">
    <text evidence="1">The sequence shown here is derived from an EMBL/GenBank/DDBJ whole genome shotgun (WGS) entry which is preliminary data.</text>
</comment>
<proteinExistence type="predicted"/>
<sequence length="88" mass="9298">MATGCSTNAPSIAKSLSLSCLVPAPQARIPGSDRHGVAEGSVADACDACVGLKRFTSEFAKRRNRLVVMADQSWRVDEKCVTNTSEGL</sequence>
<dbReference type="AlphaFoldDB" id="A0A158L243"/>
<gene>
    <name evidence="1" type="ORF">AWB68_08270</name>
</gene>
<keyword evidence="2" id="KW-1185">Reference proteome</keyword>
<accession>A0A158L243</accession>